<name>A0A1C6SH88_9ACTN</name>
<dbReference type="Proteomes" id="UP000199699">
    <property type="component" value="Unassembled WGS sequence"/>
</dbReference>
<keyword evidence="1" id="KW-0732">Signal</keyword>
<proteinExistence type="predicted"/>
<sequence>MVSIHPIRTVLAAALVWLLVAVSAPAAARAAQGGDQTTADRLLANYLATHPGGTVLNDNEISYGDGTFVVTLRAPVGTLGVADCPWGWYCFYEWPNYGYPRGRLSDCGRQSLATWKWQFRVESAHYNLSSGSVSFYYYDTRLFDVGTSRRVSSDVTPYRNWANYVVRRCV</sequence>
<keyword evidence="3" id="KW-1185">Reference proteome</keyword>
<organism evidence="2 3">
    <name type="scientific">Micromonospora nigra</name>
    <dbReference type="NCBI Taxonomy" id="145857"/>
    <lineage>
        <taxon>Bacteria</taxon>
        <taxon>Bacillati</taxon>
        <taxon>Actinomycetota</taxon>
        <taxon>Actinomycetes</taxon>
        <taxon>Micromonosporales</taxon>
        <taxon>Micromonosporaceae</taxon>
        <taxon>Micromonospora</taxon>
    </lineage>
</organism>
<dbReference type="AlphaFoldDB" id="A0A1C6SH88"/>
<evidence type="ECO:0008006" key="4">
    <source>
        <dbReference type="Google" id="ProtNLM"/>
    </source>
</evidence>
<dbReference type="STRING" id="145857.GA0070616_3745"/>
<evidence type="ECO:0000256" key="1">
    <source>
        <dbReference type="SAM" id="SignalP"/>
    </source>
</evidence>
<feature type="chain" id="PRO_5038697243" description="Peptidase inhibitor family I36" evidence="1">
    <location>
        <begin position="27"/>
        <end position="170"/>
    </location>
</feature>
<evidence type="ECO:0000313" key="3">
    <source>
        <dbReference type="Proteomes" id="UP000199699"/>
    </source>
</evidence>
<evidence type="ECO:0000313" key="2">
    <source>
        <dbReference type="EMBL" id="SCL28708.1"/>
    </source>
</evidence>
<gene>
    <name evidence="2" type="ORF">GA0070616_3745</name>
</gene>
<dbReference type="EMBL" id="FMHT01000003">
    <property type="protein sequence ID" value="SCL28708.1"/>
    <property type="molecule type" value="Genomic_DNA"/>
</dbReference>
<protein>
    <recommendedName>
        <fullName evidence="4">Peptidase inhibitor family I36</fullName>
    </recommendedName>
</protein>
<feature type="signal peptide" evidence="1">
    <location>
        <begin position="1"/>
        <end position="26"/>
    </location>
</feature>
<accession>A0A1C6SH88</accession>
<reference evidence="2 3" key="1">
    <citation type="submission" date="2016-06" db="EMBL/GenBank/DDBJ databases">
        <authorList>
            <person name="Kjaerup R.B."/>
            <person name="Dalgaard T.S."/>
            <person name="Juul-Madsen H.R."/>
        </authorList>
    </citation>
    <scope>NUCLEOTIDE SEQUENCE [LARGE SCALE GENOMIC DNA]</scope>
    <source>
        <strain evidence="2 3">DSM 43818</strain>
    </source>
</reference>